<protein>
    <recommendedName>
        <fullName evidence="4">Secreted protein</fullName>
    </recommendedName>
</protein>
<gene>
    <name evidence="2" type="ORF">K491DRAFT_195554</name>
</gene>
<keyword evidence="3" id="KW-1185">Reference proteome</keyword>
<evidence type="ECO:0000313" key="2">
    <source>
        <dbReference type="EMBL" id="KAF2659440.1"/>
    </source>
</evidence>
<dbReference type="AlphaFoldDB" id="A0A6A6THQ7"/>
<evidence type="ECO:0008006" key="4">
    <source>
        <dbReference type="Google" id="ProtNLM"/>
    </source>
</evidence>
<sequence>MTFVNFVKLTVIYCFSALAHGMLSHTYHCITIINTAFHEDLDSHTRTVLAPLALLHRVTQDIHHVYSYAEKCYMSKEINEFQPYLSFSTLNATCSGSAN</sequence>
<keyword evidence="1" id="KW-0732">Signal</keyword>
<dbReference type="EMBL" id="MU004307">
    <property type="protein sequence ID" value="KAF2659440.1"/>
    <property type="molecule type" value="Genomic_DNA"/>
</dbReference>
<name>A0A6A6THQ7_9PLEO</name>
<proteinExistence type="predicted"/>
<dbReference type="Proteomes" id="UP000799324">
    <property type="component" value="Unassembled WGS sequence"/>
</dbReference>
<evidence type="ECO:0000256" key="1">
    <source>
        <dbReference type="SAM" id="SignalP"/>
    </source>
</evidence>
<organism evidence="2 3">
    <name type="scientific">Lophiostoma macrostomum CBS 122681</name>
    <dbReference type="NCBI Taxonomy" id="1314788"/>
    <lineage>
        <taxon>Eukaryota</taxon>
        <taxon>Fungi</taxon>
        <taxon>Dikarya</taxon>
        <taxon>Ascomycota</taxon>
        <taxon>Pezizomycotina</taxon>
        <taxon>Dothideomycetes</taxon>
        <taxon>Pleosporomycetidae</taxon>
        <taxon>Pleosporales</taxon>
        <taxon>Lophiostomataceae</taxon>
        <taxon>Lophiostoma</taxon>
    </lineage>
</organism>
<reference evidence="2" key="1">
    <citation type="journal article" date="2020" name="Stud. Mycol.">
        <title>101 Dothideomycetes genomes: a test case for predicting lifestyles and emergence of pathogens.</title>
        <authorList>
            <person name="Haridas S."/>
            <person name="Albert R."/>
            <person name="Binder M."/>
            <person name="Bloem J."/>
            <person name="Labutti K."/>
            <person name="Salamov A."/>
            <person name="Andreopoulos B."/>
            <person name="Baker S."/>
            <person name="Barry K."/>
            <person name="Bills G."/>
            <person name="Bluhm B."/>
            <person name="Cannon C."/>
            <person name="Castanera R."/>
            <person name="Culley D."/>
            <person name="Daum C."/>
            <person name="Ezra D."/>
            <person name="Gonzalez J."/>
            <person name="Henrissat B."/>
            <person name="Kuo A."/>
            <person name="Liang C."/>
            <person name="Lipzen A."/>
            <person name="Lutzoni F."/>
            <person name="Magnuson J."/>
            <person name="Mondo S."/>
            <person name="Nolan M."/>
            <person name="Ohm R."/>
            <person name="Pangilinan J."/>
            <person name="Park H.-J."/>
            <person name="Ramirez L."/>
            <person name="Alfaro M."/>
            <person name="Sun H."/>
            <person name="Tritt A."/>
            <person name="Yoshinaga Y."/>
            <person name="Zwiers L.-H."/>
            <person name="Turgeon B."/>
            <person name="Goodwin S."/>
            <person name="Spatafora J."/>
            <person name="Crous P."/>
            <person name="Grigoriev I."/>
        </authorList>
    </citation>
    <scope>NUCLEOTIDE SEQUENCE</scope>
    <source>
        <strain evidence="2">CBS 122681</strain>
    </source>
</reference>
<evidence type="ECO:0000313" key="3">
    <source>
        <dbReference type="Proteomes" id="UP000799324"/>
    </source>
</evidence>
<accession>A0A6A6THQ7</accession>
<feature type="signal peptide" evidence="1">
    <location>
        <begin position="1"/>
        <end position="21"/>
    </location>
</feature>
<feature type="chain" id="PRO_5025662420" description="Secreted protein" evidence="1">
    <location>
        <begin position="22"/>
        <end position="99"/>
    </location>
</feature>